<dbReference type="AlphaFoldDB" id="A0AA94H3V4"/>
<evidence type="ECO:0000313" key="3">
    <source>
        <dbReference type="EMBL" id="ANI82237.1"/>
    </source>
</evidence>
<reference evidence="4 6" key="1">
    <citation type="submission" date="2016-10" db="EMBL/GenBank/DDBJ databases">
        <authorList>
            <person name="Varghese N."/>
            <person name="Submissions S."/>
        </authorList>
    </citation>
    <scope>NUCLEOTIDE SEQUENCE [LARGE SCALE GENOMIC DNA]</scope>
    <source>
        <strain evidence="4 6">CGMCC 1.7012</strain>
    </source>
</reference>
<keyword evidence="5" id="KW-1185">Reference proteome</keyword>
<protein>
    <submittedName>
        <fullName evidence="4">Toxin 44</fullName>
    </submittedName>
    <submittedName>
        <fullName evidence="3">Type IV secretion protein Rhs</fullName>
    </submittedName>
</protein>
<gene>
    <name evidence="3" type="ORF">AWR26_08745</name>
    <name evidence="4" type="ORF">SAMN05216286_2551</name>
</gene>
<dbReference type="KEGG" id="kor:AWR26_08745"/>
<proteinExistence type="predicted"/>
<sequence length="131" mass="14487">MASPPGIGPISGRQILQNNMREARSHGYGRNAALPQTYLWFYQKVRGHGPWDYKQFNPYWATFGNFNFGAAGTAAGIPANILLMGAGWAQSRAGTSKPDWGSWSDDAPYGDDPDDQRAIREGIEYARQNGY</sequence>
<evidence type="ECO:0000313" key="4">
    <source>
        <dbReference type="EMBL" id="SFC51961.1"/>
    </source>
</evidence>
<organism evidence="4 6">
    <name type="scientific">Kosakonia oryzae</name>
    <dbReference type="NCBI Taxonomy" id="497725"/>
    <lineage>
        <taxon>Bacteria</taxon>
        <taxon>Pseudomonadati</taxon>
        <taxon>Pseudomonadota</taxon>
        <taxon>Gammaproteobacteria</taxon>
        <taxon>Enterobacterales</taxon>
        <taxon>Enterobacteriaceae</taxon>
        <taxon>Kosakonia</taxon>
    </lineage>
</organism>
<evidence type="ECO:0000313" key="5">
    <source>
        <dbReference type="Proteomes" id="UP000078227"/>
    </source>
</evidence>
<dbReference type="Pfam" id="PF15607">
    <property type="entry name" value="Ntox44"/>
    <property type="match status" value="1"/>
</dbReference>
<dbReference type="Proteomes" id="UP000078227">
    <property type="component" value="Chromosome"/>
</dbReference>
<dbReference type="EMBL" id="CP014007">
    <property type="protein sequence ID" value="ANI82237.1"/>
    <property type="molecule type" value="Genomic_DNA"/>
</dbReference>
<dbReference type="InterPro" id="IPR028946">
    <property type="entry name" value="Ntox44"/>
</dbReference>
<accession>A0AA94H3V4</accession>
<feature type="region of interest" description="Disordered" evidence="1">
    <location>
        <begin position="91"/>
        <end position="116"/>
    </location>
</feature>
<dbReference type="Proteomes" id="UP000182314">
    <property type="component" value="Unassembled WGS sequence"/>
</dbReference>
<reference evidence="3 5" key="2">
    <citation type="submission" date="2021-03" db="EMBL/GenBank/DDBJ databases">
        <authorList>
            <person name="Li Y."/>
            <person name="Li S."/>
            <person name="Chen M."/>
            <person name="Peng G."/>
            <person name="Tan Z."/>
            <person name="An Q."/>
        </authorList>
    </citation>
    <scope>NUCLEOTIDE SEQUENCE [LARGE SCALE GENOMIC DNA]</scope>
    <source>
        <strain evidence="3 5">Ola 51</strain>
    </source>
</reference>
<evidence type="ECO:0000259" key="2">
    <source>
        <dbReference type="Pfam" id="PF15607"/>
    </source>
</evidence>
<evidence type="ECO:0000313" key="6">
    <source>
        <dbReference type="Proteomes" id="UP000182314"/>
    </source>
</evidence>
<name>A0AA94H3V4_9ENTR</name>
<dbReference type="EMBL" id="FOKO01000003">
    <property type="protein sequence ID" value="SFC51961.1"/>
    <property type="molecule type" value="Genomic_DNA"/>
</dbReference>
<evidence type="ECO:0000256" key="1">
    <source>
        <dbReference type="SAM" id="MobiDB-lite"/>
    </source>
</evidence>
<feature type="domain" description="Bacterial toxin 44" evidence="2">
    <location>
        <begin position="53"/>
        <end position="127"/>
    </location>
</feature>